<keyword evidence="10 14" id="KW-0804">Transcription</keyword>
<feature type="compositionally biased region" description="Basic residues" evidence="15">
    <location>
        <begin position="163"/>
        <end position="188"/>
    </location>
</feature>
<dbReference type="Gene3D" id="3.90.930.40">
    <property type="match status" value="1"/>
</dbReference>
<evidence type="ECO:0000256" key="1">
    <source>
        <dbReference type="ARBA" id="ARBA00004123"/>
    </source>
</evidence>
<dbReference type="InterPro" id="IPR049043">
    <property type="entry name" value="WHD_RIOX1"/>
</dbReference>
<evidence type="ECO:0000256" key="9">
    <source>
        <dbReference type="ARBA" id="ARBA00023015"/>
    </source>
</evidence>
<evidence type="ECO:0000256" key="12">
    <source>
        <dbReference type="ARBA" id="ARBA00025670"/>
    </source>
</evidence>
<feature type="compositionally biased region" description="Basic and acidic residues" evidence="15">
    <location>
        <begin position="1"/>
        <end position="10"/>
    </location>
</feature>
<sequence length="710" mass="80136">MSMATDEPKTYKRKTRSKSTIPGKVSKRGAGKASGKKIIPNKNVSPNKSSPEMQVNGDAAQAGVSSVAKDLPNNDKTPIKSKRSVKTKNLAKDETNDFLLRDKNELNLVQITPLQQTPPKQEIKSPNNADNSTQLPINPDCSTNIVPPAIREQQAENLTQTKKNVKTTKAKTVKKPAKSRKKKSKISKKTSDQEVITVEQQEPQSMLKSPEAQVQQQPLEAVEIKQPLEAVEIKQPLEAVEIKQPSDAVEIKQEVVEQNTTSHIHSVIEGKNLFSWIIAPVDLMTFFKDSWETTPLHIRRSMPSYYENVMSSKQIDEILRSRRLDFSKHIDITSYENGIRETHNIPGRALPPLVWDYYAHGCSIRLLNPQAFLPKVHLLCTTLQEFFGCMVGANAYLTPPGSQGFAPHYDDIEAFVLQIEGKKRWKLYSPRNSSEVLPRFSSKNFAREEIGQPVLDITLNPGEVLYFPRGVIHEAHTLEDTHSLHITISVYQKHSWADLLEMMVPAMIDKAIASDPIFRKGLPLDLPNYLGLVHSDKISTRREELLQRMKDLIMKTIEHAPLDAAVDQLCKNFQHDALPPFISAHEISCTAFGDGEVMSGNGKITRKVHLDTSVKIRLIRANILRLLAEENCLRIYFSIDNTTEYHEVESQYLEIDTDQAAAIEFLLAMYPDFIQIADIPMDNREEKLSLVQNLWEKGLLVTEKPLPTVE</sequence>
<keyword evidence="4 14" id="KW-0479">Metal-binding</keyword>
<dbReference type="GO" id="GO:0008168">
    <property type="term" value="F:methyltransferase activity"/>
    <property type="evidence" value="ECO:0007669"/>
    <property type="project" value="UniProtKB-KW"/>
</dbReference>
<evidence type="ECO:0000256" key="3">
    <source>
        <dbReference type="ARBA" id="ARBA00022491"/>
    </source>
</evidence>
<feature type="region of interest" description="Disordered" evidence="15">
    <location>
        <begin position="1"/>
        <end position="139"/>
    </location>
</feature>
<evidence type="ECO:0000256" key="13">
    <source>
        <dbReference type="ARBA" id="ARBA00047915"/>
    </source>
</evidence>
<evidence type="ECO:0000256" key="2">
    <source>
        <dbReference type="ARBA" id="ARBA00010309"/>
    </source>
</evidence>
<organism evidence="17">
    <name type="scientific">Xenopsylla cheopis</name>
    <name type="common">Oriental rat flea</name>
    <name type="synonym">Pulex cheopis</name>
    <dbReference type="NCBI Taxonomy" id="163159"/>
    <lineage>
        <taxon>Eukaryota</taxon>
        <taxon>Metazoa</taxon>
        <taxon>Ecdysozoa</taxon>
        <taxon>Arthropoda</taxon>
        <taxon>Hexapoda</taxon>
        <taxon>Insecta</taxon>
        <taxon>Pterygota</taxon>
        <taxon>Neoptera</taxon>
        <taxon>Endopterygota</taxon>
        <taxon>Siphonaptera</taxon>
        <taxon>Pulicidae</taxon>
        <taxon>Xenopsyllinae</taxon>
        <taxon>Xenopsylla</taxon>
    </lineage>
</organism>
<dbReference type="GO" id="GO:0005506">
    <property type="term" value="F:iron ion binding"/>
    <property type="evidence" value="ECO:0007669"/>
    <property type="project" value="UniProtKB-UniRule"/>
</dbReference>
<dbReference type="InterPro" id="IPR003347">
    <property type="entry name" value="JmjC_dom"/>
</dbReference>
<dbReference type="GO" id="GO:0032453">
    <property type="term" value="F:histone H3K4 demethylase activity"/>
    <property type="evidence" value="ECO:0007669"/>
    <property type="project" value="TreeGrafter"/>
</dbReference>
<evidence type="ECO:0000256" key="10">
    <source>
        <dbReference type="ARBA" id="ARBA00023163"/>
    </source>
</evidence>
<dbReference type="Pfam" id="PF21233">
    <property type="entry name" value="WHD_RIOX1"/>
    <property type="match status" value="1"/>
</dbReference>
<dbReference type="EC" id="1.14.11.27" evidence="14"/>
<evidence type="ECO:0000256" key="8">
    <source>
        <dbReference type="ARBA" id="ARBA00023004"/>
    </source>
</evidence>
<keyword evidence="3" id="KW-0678">Repressor</keyword>
<dbReference type="PANTHER" id="PTHR13096:SF8">
    <property type="entry name" value="RIBOSOMAL OXYGENASE 1"/>
    <property type="match status" value="1"/>
</dbReference>
<feature type="compositionally biased region" description="Polar residues" evidence="15">
    <location>
        <begin position="107"/>
        <end position="139"/>
    </location>
</feature>
<evidence type="ECO:0000256" key="5">
    <source>
        <dbReference type="ARBA" id="ARBA00022853"/>
    </source>
</evidence>
<name>A0A6M2DLP5_XENCH</name>
<dbReference type="GO" id="GO:0032259">
    <property type="term" value="P:methylation"/>
    <property type="evidence" value="ECO:0007669"/>
    <property type="project" value="UniProtKB-KW"/>
</dbReference>
<dbReference type="GO" id="GO:0005730">
    <property type="term" value="C:nucleolus"/>
    <property type="evidence" value="ECO:0007669"/>
    <property type="project" value="TreeGrafter"/>
</dbReference>
<dbReference type="Gene3D" id="1.10.10.1500">
    <property type="entry name" value="JmjC domain-containing ribosomal oxygenase (ROX), dimer domain"/>
    <property type="match status" value="1"/>
</dbReference>
<keyword evidence="5" id="KW-0156">Chromatin regulator</keyword>
<comment type="similarity">
    <text evidence="2">Belongs to the ROX family. NO66 subfamily.</text>
</comment>
<feature type="region of interest" description="Disordered" evidence="15">
    <location>
        <begin position="156"/>
        <end position="195"/>
    </location>
</feature>
<dbReference type="Pfam" id="PF08007">
    <property type="entry name" value="JmjC_2"/>
    <property type="match status" value="1"/>
</dbReference>
<feature type="compositionally biased region" description="Basic and acidic residues" evidence="15">
    <location>
        <begin position="90"/>
        <end position="105"/>
    </location>
</feature>
<dbReference type="SUPFAM" id="SSF51197">
    <property type="entry name" value="Clavaminate synthase-like"/>
    <property type="match status" value="1"/>
</dbReference>
<dbReference type="AlphaFoldDB" id="A0A6M2DLP5"/>
<evidence type="ECO:0000256" key="4">
    <source>
        <dbReference type="ARBA" id="ARBA00022723"/>
    </source>
</evidence>
<evidence type="ECO:0000256" key="6">
    <source>
        <dbReference type="ARBA" id="ARBA00022964"/>
    </source>
</evidence>
<keyword evidence="8 14" id="KW-0408">Iron</keyword>
<dbReference type="EMBL" id="GIIL01003513">
    <property type="protein sequence ID" value="NOV47239.1"/>
    <property type="molecule type" value="Transcribed_RNA"/>
</dbReference>
<reference evidence="17" key="1">
    <citation type="submission" date="2020-03" db="EMBL/GenBank/DDBJ databases">
        <title>Transcriptomic Profiling of the Digestive Tract of the Rat Flea, Xenopsylla cheopis, Following Blood Feeding and Infection with Yersinia pestis.</title>
        <authorList>
            <person name="Bland D.M."/>
            <person name="Martens C.A."/>
            <person name="Virtaneva K."/>
            <person name="Kanakabandi K."/>
            <person name="Long D."/>
            <person name="Rosenke R."/>
            <person name="Saturday G.A."/>
            <person name="Hoyt F.H."/>
            <person name="Bruno D.P."/>
            <person name="Ribeiro J.M.C."/>
            <person name="Hinnebusch J."/>
        </authorList>
    </citation>
    <scope>NUCLEOTIDE SEQUENCE</scope>
</reference>
<evidence type="ECO:0000256" key="14">
    <source>
        <dbReference type="RuleBase" id="RU366061"/>
    </source>
</evidence>
<keyword evidence="17" id="KW-0808">Transferase</keyword>
<dbReference type="FunFam" id="3.90.930.40:FF:000001">
    <property type="entry name" value="ribosomal oxygenase 1 isoform X1"/>
    <property type="match status" value="1"/>
</dbReference>
<evidence type="ECO:0000256" key="15">
    <source>
        <dbReference type="SAM" id="MobiDB-lite"/>
    </source>
</evidence>
<evidence type="ECO:0000256" key="7">
    <source>
        <dbReference type="ARBA" id="ARBA00023002"/>
    </source>
</evidence>
<evidence type="ECO:0000259" key="16">
    <source>
        <dbReference type="PROSITE" id="PS51184"/>
    </source>
</evidence>
<evidence type="ECO:0000256" key="11">
    <source>
        <dbReference type="ARBA" id="ARBA00023242"/>
    </source>
</evidence>
<comment type="subcellular location">
    <subcellularLocation>
        <location evidence="1 14">Nucleus</location>
    </subcellularLocation>
</comment>
<feature type="domain" description="JmjC" evidence="16">
    <location>
        <begin position="362"/>
        <end position="507"/>
    </location>
</feature>
<accession>A0A6M2DLP5</accession>
<dbReference type="PROSITE" id="PS51184">
    <property type="entry name" value="JMJC"/>
    <property type="match status" value="1"/>
</dbReference>
<dbReference type="PANTHER" id="PTHR13096">
    <property type="entry name" value="MINA53 MYC INDUCED NUCLEAR ANTIGEN"/>
    <property type="match status" value="1"/>
</dbReference>
<comment type="cofactor">
    <cofactor evidence="14">
        <name>Fe(2+)</name>
        <dbReference type="ChEBI" id="CHEBI:29033"/>
    </cofactor>
    <text evidence="14">Binds 1 Fe(2+) ion per subunit.</text>
</comment>
<dbReference type="Gene3D" id="2.60.120.650">
    <property type="entry name" value="Cupin"/>
    <property type="match status" value="1"/>
</dbReference>
<keyword evidence="17" id="KW-0489">Methyltransferase</keyword>
<dbReference type="FunFam" id="2.60.120.650:FF:000013">
    <property type="entry name" value="Ribosomal oxygenase 1"/>
    <property type="match status" value="1"/>
</dbReference>
<comment type="catalytic activity">
    <reaction evidence="13 14">
        <text>N(6),N(6)-dimethyl-L-lysyl(36)-[histone H3] + 2 2-oxoglutarate + 2 O2 = L-lysyl(36)-[histone H3] + 2 formaldehyde + 2 succinate + 2 CO2</text>
        <dbReference type="Rhea" id="RHEA:42032"/>
        <dbReference type="Rhea" id="RHEA-COMP:9785"/>
        <dbReference type="Rhea" id="RHEA-COMP:9787"/>
        <dbReference type="ChEBI" id="CHEBI:15379"/>
        <dbReference type="ChEBI" id="CHEBI:16526"/>
        <dbReference type="ChEBI" id="CHEBI:16810"/>
        <dbReference type="ChEBI" id="CHEBI:16842"/>
        <dbReference type="ChEBI" id="CHEBI:29969"/>
        <dbReference type="ChEBI" id="CHEBI:30031"/>
        <dbReference type="ChEBI" id="CHEBI:61976"/>
        <dbReference type="EC" id="1.14.11.27"/>
    </reaction>
</comment>
<proteinExistence type="inferred from homology"/>
<keyword evidence="6 14" id="KW-0223">Dioxygenase</keyword>
<protein>
    <recommendedName>
        <fullName evidence="14">Bifunctional lysine-specific demethylase and histidyl-hydroxylase</fullName>
        <ecNumber evidence="14">1.14.11.27</ecNumber>
    </recommendedName>
</protein>
<dbReference type="GO" id="GO:0140680">
    <property type="term" value="F:histone H3K36me/H3K36me2 demethylase activity"/>
    <property type="evidence" value="ECO:0007669"/>
    <property type="project" value="UniProtKB-EC"/>
</dbReference>
<keyword evidence="9 14" id="KW-0805">Transcription regulation</keyword>
<feature type="compositionally biased region" description="Polar residues" evidence="15">
    <location>
        <begin position="42"/>
        <end position="53"/>
    </location>
</feature>
<keyword evidence="7 14" id="KW-0560">Oxidoreductase</keyword>
<comment type="function">
    <text evidence="12">Oxygenase that can act as both a histone lysine demethylase and a ribosomal histidine hydroxylase. Specifically demethylates 'Lys-4' (H3K4me) and 'Lys-36' (H3K36me) of histone H3, thereby playing a central role in histone code.</text>
</comment>
<keyword evidence="11 14" id="KW-0539">Nucleus</keyword>
<evidence type="ECO:0000313" key="17">
    <source>
        <dbReference type="EMBL" id="NOV47239.1"/>
    </source>
</evidence>
<dbReference type="InterPro" id="IPR039994">
    <property type="entry name" value="NO66-like"/>
</dbReference>